<organism evidence="2 3">
    <name type="scientific">Colletotrichum gloeosporioides</name>
    <name type="common">Anthracnose fungus</name>
    <name type="synonym">Glomerella cingulata</name>
    <dbReference type="NCBI Taxonomy" id="474922"/>
    <lineage>
        <taxon>Eukaryota</taxon>
        <taxon>Fungi</taxon>
        <taxon>Dikarya</taxon>
        <taxon>Ascomycota</taxon>
        <taxon>Pezizomycotina</taxon>
        <taxon>Sordariomycetes</taxon>
        <taxon>Hypocreomycetidae</taxon>
        <taxon>Glomerellales</taxon>
        <taxon>Glomerellaceae</taxon>
        <taxon>Colletotrichum</taxon>
        <taxon>Colletotrichum gloeosporioides species complex</taxon>
    </lineage>
</organism>
<evidence type="ECO:0000313" key="2">
    <source>
        <dbReference type="EMBL" id="KAF3804255.1"/>
    </source>
</evidence>
<reference evidence="2" key="1">
    <citation type="journal article" date="2020" name="Phytopathology">
        <title>Genome sequence and comparative analysis of Colletotrichum gloeosporioides isolated from Liriodendron leaves.</title>
        <authorList>
            <person name="Fu F.F."/>
            <person name="Hao Z."/>
            <person name="Wang P."/>
            <person name="Lu Y."/>
            <person name="Xue L.J."/>
            <person name="Wei G."/>
            <person name="Tian Y."/>
            <person name="Baishi H."/>
            <person name="Xu H."/>
            <person name="Shi J."/>
            <person name="Cheng T."/>
            <person name="Wang G."/>
            <person name="Yi Y."/>
            <person name="Chen J."/>
        </authorList>
    </citation>
    <scope>NUCLEOTIDE SEQUENCE</scope>
    <source>
        <strain evidence="2">Lc1</strain>
    </source>
</reference>
<feature type="region of interest" description="Disordered" evidence="1">
    <location>
        <begin position="29"/>
        <end position="64"/>
    </location>
</feature>
<keyword evidence="3" id="KW-1185">Reference proteome</keyword>
<evidence type="ECO:0000313" key="3">
    <source>
        <dbReference type="Proteomes" id="UP000613401"/>
    </source>
</evidence>
<protein>
    <submittedName>
        <fullName evidence="2">Uncharacterized protein</fullName>
    </submittedName>
</protein>
<evidence type="ECO:0000256" key="1">
    <source>
        <dbReference type="SAM" id="MobiDB-lite"/>
    </source>
</evidence>
<dbReference type="RefSeq" id="XP_045263414.1">
    <property type="nucleotide sequence ID" value="XM_045400741.1"/>
</dbReference>
<proteinExistence type="predicted"/>
<dbReference type="EMBL" id="WVTB01000050">
    <property type="protein sequence ID" value="KAF3804255.1"/>
    <property type="molecule type" value="Genomic_DNA"/>
</dbReference>
<name>A0A8H4CHT8_COLGL</name>
<dbReference type="Proteomes" id="UP000613401">
    <property type="component" value="Unassembled WGS sequence"/>
</dbReference>
<comment type="caution">
    <text evidence="2">The sequence shown here is derived from an EMBL/GenBank/DDBJ whole genome shotgun (WGS) entry which is preliminary data.</text>
</comment>
<reference evidence="2" key="2">
    <citation type="submission" date="2020-03" db="EMBL/GenBank/DDBJ databases">
        <authorList>
            <person name="Fu F.-F."/>
            <person name="Chen J."/>
        </authorList>
    </citation>
    <scope>NUCLEOTIDE SEQUENCE</scope>
    <source>
        <strain evidence="2">Lc1</strain>
    </source>
</reference>
<sequence length="240" mass="26854">MASLFNLKADLEAALPDIAEPQHYVFTSKNREAKKLKPRSSPKPKTYGGIKKAQKKKQDKQVRRFNQPPQRLMSPSTLIETLEVALPDGFTHPDDNTIANIITGTVASTLSRTLRLHGQLLIDVPRIHAFAQALFVAIDYQAEVFDAIDYPGEDPRVKYFSEVAQIIRRDGITGGALETFSMAPISADACDKMHQYFVTARSLYLKTHGPAYNGFSGSTSKTRFLIKLVDRYMSRMACEN</sequence>
<dbReference type="GeneID" id="69007778"/>
<dbReference type="AlphaFoldDB" id="A0A8H4CHT8"/>
<gene>
    <name evidence="2" type="ORF">GCG54_00000606</name>
</gene>
<accession>A0A8H4CHT8</accession>